<evidence type="ECO:0000313" key="2">
    <source>
        <dbReference type="Proteomes" id="UP000444721"/>
    </source>
</evidence>
<name>A0A6A5C4K5_NAEFO</name>
<evidence type="ECO:0008006" key="3">
    <source>
        <dbReference type="Google" id="ProtNLM"/>
    </source>
</evidence>
<proteinExistence type="predicted"/>
<dbReference type="EMBL" id="VFQX01000009">
    <property type="protein sequence ID" value="KAF0982676.1"/>
    <property type="molecule type" value="Genomic_DNA"/>
</dbReference>
<sequence>MNERPSKKISDVEDKNKQVHAIVFVITAASCSEKSDCASLMKYYHLAVENHLYPIVVVTKVDNVSEDLKQHPECMDNDEEVTNAISALCSNTGIEIDSVYPIRNLSVDIQKERNDFIVLRCLEILDAALLAADRFFEYQCVFEWRLNKINQESVLPTVANKVIHLNAKYLGH</sequence>
<dbReference type="RefSeq" id="XP_044567389.1">
    <property type="nucleotide sequence ID" value="XM_044702033.1"/>
</dbReference>
<dbReference type="PROSITE" id="PS51257">
    <property type="entry name" value="PROKAR_LIPOPROTEIN"/>
    <property type="match status" value="1"/>
</dbReference>
<dbReference type="VEuPathDB" id="AmoebaDB:NfTy_017780"/>
<dbReference type="VEuPathDB" id="AmoebaDB:NF0120060"/>
<dbReference type="VEuPathDB" id="AmoebaDB:FDP41_011606"/>
<dbReference type="GeneID" id="68118821"/>
<evidence type="ECO:0000313" key="1">
    <source>
        <dbReference type="EMBL" id="KAF0982676.1"/>
    </source>
</evidence>
<dbReference type="OrthoDB" id="416553at2759"/>
<keyword evidence="2" id="KW-1185">Reference proteome</keyword>
<accession>A0A6A5C4K5</accession>
<reference evidence="1 2" key="1">
    <citation type="journal article" date="2019" name="Sci. Rep.">
        <title>Nanopore sequencing improves the draft genome of the human pathogenic amoeba Naegleria fowleri.</title>
        <authorList>
            <person name="Liechti N."/>
            <person name="Schurch N."/>
            <person name="Bruggmann R."/>
            <person name="Wittwer M."/>
        </authorList>
    </citation>
    <scope>NUCLEOTIDE SEQUENCE [LARGE SCALE GENOMIC DNA]</scope>
    <source>
        <strain evidence="1 2">ATCC 30894</strain>
    </source>
</reference>
<protein>
    <recommendedName>
        <fullName evidence="3">Septin-type G domain-containing protein</fullName>
    </recommendedName>
</protein>
<organism evidence="1 2">
    <name type="scientific">Naegleria fowleri</name>
    <name type="common">Brain eating amoeba</name>
    <dbReference type="NCBI Taxonomy" id="5763"/>
    <lineage>
        <taxon>Eukaryota</taxon>
        <taxon>Discoba</taxon>
        <taxon>Heterolobosea</taxon>
        <taxon>Tetramitia</taxon>
        <taxon>Eutetramitia</taxon>
        <taxon>Vahlkampfiidae</taxon>
        <taxon>Naegleria</taxon>
    </lineage>
</organism>
<dbReference type="Proteomes" id="UP000444721">
    <property type="component" value="Unassembled WGS sequence"/>
</dbReference>
<dbReference type="AlphaFoldDB" id="A0A6A5C4K5"/>
<gene>
    <name evidence="1" type="ORF">FDP41_011606</name>
</gene>
<comment type="caution">
    <text evidence="1">The sequence shown here is derived from an EMBL/GenBank/DDBJ whole genome shotgun (WGS) entry which is preliminary data.</text>
</comment>